<comment type="caution">
    <text evidence="2">The sequence shown here is derived from an EMBL/GenBank/DDBJ whole genome shotgun (WGS) entry which is preliminary data.</text>
</comment>
<feature type="compositionally biased region" description="Low complexity" evidence="1">
    <location>
        <begin position="61"/>
        <end position="82"/>
    </location>
</feature>
<protein>
    <submittedName>
        <fullName evidence="2">Uncharacterized protein</fullName>
    </submittedName>
</protein>
<reference evidence="2" key="1">
    <citation type="submission" date="2020-08" db="EMBL/GenBank/DDBJ databases">
        <title>Genome public.</title>
        <authorList>
            <person name="Liu C."/>
            <person name="Sun Q."/>
        </authorList>
    </citation>
    <scope>NUCLEOTIDE SEQUENCE</scope>
    <source>
        <strain evidence="2">NSJ-55</strain>
    </source>
</reference>
<proteinExistence type="predicted"/>
<feature type="region of interest" description="Disordered" evidence="1">
    <location>
        <begin position="29"/>
        <end position="83"/>
    </location>
</feature>
<dbReference type="AlphaFoldDB" id="A0A923LK64"/>
<evidence type="ECO:0000256" key="1">
    <source>
        <dbReference type="SAM" id="MobiDB-lite"/>
    </source>
</evidence>
<organism evidence="2 3">
    <name type="scientific">Mediterraneibacter hominis</name>
    <dbReference type="NCBI Taxonomy" id="2763054"/>
    <lineage>
        <taxon>Bacteria</taxon>
        <taxon>Bacillati</taxon>
        <taxon>Bacillota</taxon>
        <taxon>Clostridia</taxon>
        <taxon>Lachnospirales</taxon>
        <taxon>Lachnospiraceae</taxon>
        <taxon>Mediterraneibacter</taxon>
    </lineage>
</organism>
<name>A0A923LK64_9FIRM</name>
<gene>
    <name evidence="2" type="ORF">H8S37_12560</name>
</gene>
<evidence type="ECO:0000313" key="2">
    <source>
        <dbReference type="EMBL" id="MBC5689749.1"/>
    </source>
</evidence>
<dbReference type="Proteomes" id="UP000652477">
    <property type="component" value="Unassembled WGS sequence"/>
</dbReference>
<evidence type="ECO:0000313" key="3">
    <source>
        <dbReference type="Proteomes" id="UP000652477"/>
    </source>
</evidence>
<dbReference type="RefSeq" id="WP_186876401.1">
    <property type="nucleotide sequence ID" value="NZ_JACOPF010000002.1"/>
</dbReference>
<sequence>MAQITVVYKDFEEMVTMAEELLKTVGRREAEATENRMPYGREIAPHFPEANTGAQNSASGQTAASAPVAQQPAQPVQTSAPAYTLDDLSRAGMSLMDKGMQGQLQQLIQSYGVMSLVELPPEQYGNFATALRGMGAQI</sequence>
<keyword evidence="3" id="KW-1185">Reference proteome</keyword>
<dbReference type="EMBL" id="JACOPF010000002">
    <property type="protein sequence ID" value="MBC5689749.1"/>
    <property type="molecule type" value="Genomic_DNA"/>
</dbReference>
<accession>A0A923LK64</accession>